<protein>
    <submittedName>
        <fullName evidence="4">Transposase</fullName>
    </submittedName>
</protein>
<sequence>MADGGDGFVGRCEVVEPRRGNRRWPNDLKARIVAESLQPDPMQMELALEDLETAIAETQAQIALVEEKIAASVPDPEKAVPRKERKARALPQSLPRVERVIEPDSIACPCGCGNMVRIGEDRTERLDQIPARYQVIVTIPPKYACPKGRTGVVQARAPAHLLEGSWPTEALLAQIAVSKHSEHMPLNRQATVMARHGVPIDRTVLADWMGRTGAAIAPVVDHMAKRLMSDSKRLYVDETTAPVLDPGRGKTITGYLGLFCATIAAGTDLRRPASCSIIGLGVTASMLQKSSMASMARSKLTPMVAILTSLRLTARAAIR</sequence>
<dbReference type="InterPro" id="IPR004291">
    <property type="entry name" value="Transposase_IS66_central"/>
</dbReference>
<feature type="domain" description="Transposase TnpC homeodomain" evidence="3">
    <location>
        <begin position="35"/>
        <end position="98"/>
    </location>
</feature>
<organism evidence="4 5">
    <name type="scientific">Rhizobium mongolense</name>
    <dbReference type="NCBI Taxonomy" id="57676"/>
    <lineage>
        <taxon>Bacteria</taxon>
        <taxon>Pseudomonadati</taxon>
        <taxon>Pseudomonadota</taxon>
        <taxon>Alphaproteobacteria</taxon>
        <taxon>Hyphomicrobiales</taxon>
        <taxon>Rhizobiaceae</taxon>
        <taxon>Rhizobium/Agrobacterium group</taxon>
        <taxon>Rhizobium</taxon>
    </lineage>
</organism>
<feature type="domain" description="Transposase IS66 central" evidence="1">
    <location>
        <begin position="165"/>
        <end position="261"/>
    </location>
</feature>
<evidence type="ECO:0000313" key="4">
    <source>
        <dbReference type="EMBL" id="MBB4275701.1"/>
    </source>
</evidence>
<name>A0A7W6RPH6_9HYPH</name>
<dbReference type="InterPro" id="IPR052344">
    <property type="entry name" value="Transposase-related"/>
</dbReference>
<dbReference type="InterPro" id="IPR024463">
    <property type="entry name" value="Transposase_TnpC_homeodom"/>
</dbReference>
<feature type="domain" description="Transposase IS66 zinc-finger binding" evidence="2">
    <location>
        <begin position="107"/>
        <end position="147"/>
    </location>
</feature>
<comment type="caution">
    <text evidence="4">The sequence shown here is derived from an EMBL/GenBank/DDBJ whole genome shotgun (WGS) entry which is preliminary data.</text>
</comment>
<dbReference type="Pfam" id="PF13005">
    <property type="entry name" value="zf-IS66"/>
    <property type="match status" value="1"/>
</dbReference>
<accession>A0A7W6RPH6</accession>
<evidence type="ECO:0000259" key="2">
    <source>
        <dbReference type="Pfam" id="PF13005"/>
    </source>
</evidence>
<dbReference type="Pfam" id="PF13007">
    <property type="entry name" value="LZ_Tnp_IS66"/>
    <property type="match status" value="1"/>
</dbReference>
<dbReference type="EMBL" id="JACIGM010000007">
    <property type="protein sequence ID" value="MBB4275701.1"/>
    <property type="molecule type" value="Genomic_DNA"/>
</dbReference>
<gene>
    <name evidence="4" type="ORF">GGE12_003492</name>
</gene>
<dbReference type="Pfam" id="PF03050">
    <property type="entry name" value="DDE_Tnp_IS66"/>
    <property type="match status" value="1"/>
</dbReference>
<evidence type="ECO:0000259" key="3">
    <source>
        <dbReference type="Pfam" id="PF13007"/>
    </source>
</evidence>
<dbReference type="PANTHER" id="PTHR33678">
    <property type="entry name" value="BLL1576 PROTEIN"/>
    <property type="match status" value="1"/>
</dbReference>
<evidence type="ECO:0000259" key="1">
    <source>
        <dbReference type="Pfam" id="PF03050"/>
    </source>
</evidence>
<reference evidence="4 5" key="1">
    <citation type="submission" date="2020-08" db="EMBL/GenBank/DDBJ databases">
        <title>Genomic Encyclopedia of Type Strains, Phase IV (KMG-V): Genome sequencing to study the core and pangenomes of soil and plant-associated prokaryotes.</title>
        <authorList>
            <person name="Whitman W."/>
        </authorList>
    </citation>
    <scope>NUCLEOTIDE SEQUENCE [LARGE SCALE GENOMIC DNA]</scope>
    <source>
        <strain evidence="4 5">SEMIA 402</strain>
    </source>
</reference>
<dbReference type="Proteomes" id="UP000533641">
    <property type="component" value="Unassembled WGS sequence"/>
</dbReference>
<dbReference type="InterPro" id="IPR024474">
    <property type="entry name" value="Znf_dom_IS66"/>
</dbReference>
<dbReference type="AlphaFoldDB" id="A0A7W6RPH6"/>
<dbReference type="PANTHER" id="PTHR33678:SF1">
    <property type="entry name" value="BLL1576 PROTEIN"/>
    <property type="match status" value="1"/>
</dbReference>
<proteinExistence type="predicted"/>
<evidence type="ECO:0000313" key="5">
    <source>
        <dbReference type="Proteomes" id="UP000533641"/>
    </source>
</evidence>